<feature type="transmembrane region" description="Helical" evidence="1">
    <location>
        <begin position="12"/>
        <end position="33"/>
    </location>
</feature>
<feature type="transmembrane region" description="Helical" evidence="1">
    <location>
        <begin position="199"/>
        <end position="217"/>
    </location>
</feature>
<comment type="caution">
    <text evidence="2">The sequence shown here is derived from an EMBL/GenBank/DDBJ whole genome shotgun (WGS) entry which is preliminary data.</text>
</comment>
<keyword evidence="1" id="KW-1133">Transmembrane helix</keyword>
<feature type="transmembrane region" description="Helical" evidence="1">
    <location>
        <begin position="223"/>
        <end position="242"/>
    </location>
</feature>
<dbReference type="AlphaFoldDB" id="A0A150WPC1"/>
<feature type="transmembrane region" description="Helical" evidence="1">
    <location>
        <begin position="39"/>
        <end position="58"/>
    </location>
</feature>
<dbReference type="OrthoDB" id="7056790at2"/>
<feature type="transmembrane region" description="Helical" evidence="1">
    <location>
        <begin position="254"/>
        <end position="271"/>
    </location>
</feature>
<feature type="transmembrane region" description="Helical" evidence="1">
    <location>
        <begin position="166"/>
        <end position="187"/>
    </location>
</feature>
<proteinExistence type="predicted"/>
<dbReference type="RefSeq" id="WP_061833918.1">
    <property type="nucleotide sequence ID" value="NZ_LUKE01000001.1"/>
</dbReference>
<evidence type="ECO:0000256" key="1">
    <source>
        <dbReference type="SAM" id="Phobius"/>
    </source>
</evidence>
<gene>
    <name evidence="2" type="ORF">AZI86_04675</name>
</gene>
<sequence>MKQWIFGSARKDLFFLVLPGILTAGLVHIFHPQGLWDEALAFFALAFCDSGHVYTTFWRTYANARERNRTTLYWTVPLFVFLLVAIWAYFNMIGLWTFIIFATVFHNYRQFHGILKWEQKINGDKDPWQARFLLALSVLPFALFHFRDLDTDFVLHGAVLHFPNQMILQSGLIVYAVVLAGWVSKVLRSTLQGTSKAPVTLAVMIPSFLYGVSFLVGTTIGEILYPLVVAHGFAYMGLMSLTLKRTEVPWRKEFTWWLFIIVGTAFVFGLMEAQFEDWFLPLAEKNSSADFTLAFLMGIYLIPLLSHYIYDGWLWKSNHHEAALVYKRS</sequence>
<dbReference type="Proteomes" id="UP000075320">
    <property type="component" value="Unassembled WGS sequence"/>
</dbReference>
<name>A0A150WPC1_BDEBC</name>
<evidence type="ECO:0000313" key="3">
    <source>
        <dbReference type="Proteomes" id="UP000075320"/>
    </source>
</evidence>
<protein>
    <submittedName>
        <fullName evidence="2">Uncharacterized protein</fullName>
    </submittedName>
</protein>
<feature type="transmembrane region" description="Helical" evidence="1">
    <location>
        <begin position="291"/>
        <end position="310"/>
    </location>
</feature>
<organism evidence="2 3">
    <name type="scientific">Bdellovibrio bacteriovorus</name>
    <dbReference type="NCBI Taxonomy" id="959"/>
    <lineage>
        <taxon>Bacteria</taxon>
        <taxon>Pseudomonadati</taxon>
        <taxon>Bdellovibrionota</taxon>
        <taxon>Bdellovibrionia</taxon>
        <taxon>Bdellovibrionales</taxon>
        <taxon>Pseudobdellovibrionaceae</taxon>
        <taxon>Bdellovibrio</taxon>
    </lineage>
</organism>
<keyword evidence="1" id="KW-0812">Transmembrane</keyword>
<keyword evidence="3" id="KW-1185">Reference proteome</keyword>
<dbReference type="EMBL" id="LUKE01000001">
    <property type="protein sequence ID" value="KYG66353.1"/>
    <property type="molecule type" value="Genomic_DNA"/>
</dbReference>
<keyword evidence="1" id="KW-0472">Membrane</keyword>
<accession>A0A150WPC1</accession>
<reference evidence="2 3" key="1">
    <citation type="submission" date="2016-03" db="EMBL/GenBank/DDBJ databases">
        <authorList>
            <person name="Ploux O."/>
        </authorList>
    </citation>
    <scope>NUCLEOTIDE SEQUENCE [LARGE SCALE GENOMIC DNA]</scope>
    <source>
        <strain evidence="2 3">R0</strain>
    </source>
</reference>
<evidence type="ECO:0000313" key="2">
    <source>
        <dbReference type="EMBL" id="KYG66353.1"/>
    </source>
</evidence>